<gene>
    <name evidence="6" type="ORF">XENOCAPTIV_028558</name>
</gene>
<dbReference type="Proteomes" id="UP001434883">
    <property type="component" value="Unassembled WGS sequence"/>
</dbReference>
<comment type="subcellular location">
    <subcellularLocation>
        <location evidence="1">Membrane</location>
        <topology evidence="1">Multi-pass membrane protein</topology>
    </subcellularLocation>
</comment>
<feature type="transmembrane region" description="Helical" evidence="5">
    <location>
        <begin position="37"/>
        <end position="55"/>
    </location>
</feature>
<keyword evidence="7" id="KW-1185">Reference proteome</keyword>
<evidence type="ECO:0000256" key="4">
    <source>
        <dbReference type="ARBA" id="ARBA00023136"/>
    </source>
</evidence>
<comment type="caution">
    <text evidence="6">The sequence shown here is derived from an EMBL/GenBank/DDBJ whole genome shotgun (WGS) entry which is preliminary data.</text>
</comment>
<keyword evidence="2 5" id="KW-0812">Transmembrane</keyword>
<accession>A0ABV0S8U7</accession>
<keyword evidence="3 5" id="KW-1133">Transmembrane helix</keyword>
<sequence>GYLYVTIIYNISVSLSLYALFLFYFSTSELLRPYSPMLKFFMIKSVIFLSFWQGMSLNLLTTAAT</sequence>
<feature type="non-terminal residue" evidence="6">
    <location>
        <position position="1"/>
    </location>
</feature>
<organism evidence="6 7">
    <name type="scientific">Xenoophorus captivus</name>
    <dbReference type="NCBI Taxonomy" id="1517983"/>
    <lineage>
        <taxon>Eukaryota</taxon>
        <taxon>Metazoa</taxon>
        <taxon>Chordata</taxon>
        <taxon>Craniata</taxon>
        <taxon>Vertebrata</taxon>
        <taxon>Euteleostomi</taxon>
        <taxon>Actinopterygii</taxon>
        <taxon>Neopterygii</taxon>
        <taxon>Teleostei</taxon>
        <taxon>Neoteleostei</taxon>
        <taxon>Acanthomorphata</taxon>
        <taxon>Ovalentaria</taxon>
        <taxon>Atherinomorphae</taxon>
        <taxon>Cyprinodontiformes</taxon>
        <taxon>Goodeidae</taxon>
        <taxon>Xenoophorus</taxon>
    </lineage>
</organism>
<dbReference type="PANTHER" id="PTHR23423">
    <property type="entry name" value="ORGANIC SOLUTE TRANSPORTER-RELATED"/>
    <property type="match status" value="1"/>
</dbReference>
<evidence type="ECO:0000313" key="6">
    <source>
        <dbReference type="EMBL" id="MEQ2216985.1"/>
    </source>
</evidence>
<dbReference type="EMBL" id="JAHRIN010075073">
    <property type="protein sequence ID" value="MEQ2216985.1"/>
    <property type="molecule type" value="Genomic_DNA"/>
</dbReference>
<dbReference type="InterPro" id="IPR005178">
    <property type="entry name" value="Ostalpha/TMEM184C"/>
</dbReference>
<evidence type="ECO:0000256" key="3">
    <source>
        <dbReference type="ARBA" id="ARBA00022989"/>
    </source>
</evidence>
<evidence type="ECO:0000256" key="5">
    <source>
        <dbReference type="SAM" id="Phobius"/>
    </source>
</evidence>
<protein>
    <recommendedName>
        <fullName evidence="8">NADH dehydrogenase subunit 2</fullName>
    </recommendedName>
</protein>
<evidence type="ECO:0000313" key="7">
    <source>
        <dbReference type="Proteomes" id="UP001434883"/>
    </source>
</evidence>
<evidence type="ECO:0008006" key="8">
    <source>
        <dbReference type="Google" id="ProtNLM"/>
    </source>
</evidence>
<dbReference type="Pfam" id="PF03619">
    <property type="entry name" value="Solute_trans_a"/>
    <property type="match status" value="1"/>
</dbReference>
<name>A0ABV0S8U7_9TELE</name>
<feature type="transmembrane region" description="Helical" evidence="5">
    <location>
        <begin position="6"/>
        <end position="25"/>
    </location>
</feature>
<keyword evidence="4 5" id="KW-0472">Membrane</keyword>
<evidence type="ECO:0000256" key="1">
    <source>
        <dbReference type="ARBA" id="ARBA00004141"/>
    </source>
</evidence>
<reference evidence="6 7" key="1">
    <citation type="submission" date="2021-06" db="EMBL/GenBank/DDBJ databases">
        <authorList>
            <person name="Palmer J.M."/>
        </authorList>
    </citation>
    <scope>NUCLEOTIDE SEQUENCE [LARGE SCALE GENOMIC DNA]</scope>
    <source>
        <strain evidence="6 7">XC_2019</strain>
        <tissue evidence="6">Muscle</tissue>
    </source>
</reference>
<evidence type="ECO:0000256" key="2">
    <source>
        <dbReference type="ARBA" id="ARBA00022692"/>
    </source>
</evidence>
<proteinExistence type="predicted"/>